<feature type="chain" id="PRO_5015028604" evidence="1">
    <location>
        <begin position="18"/>
        <end position="337"/>
    </location>
</feature>
<evidence type="ECO:0000313" key="5">
    <source>
        <dbReference type="EMBL" id="WOS77462.1"/>
    </source>
</evidence>
<dbReference type="Pfam" id="PF13449">
    <property type="entry name" value="Phytase-like"/>
    <property type="match status" value="1"/>
</dbReference>
<evidence type="ECO:0000259" key="2">
    <source>
        <dbReference type="Pfam" id="PF13449"/>
    </source>
</evidence>
<keyword evidence="3" id="KW-0413">Isomerase</keyword>
<organism evidence="3 7">
    <name type="scientific">Pseudomonas aeruginosa</name>
    <dbReference type="NCBI Taxonomy" id="287"/>
    <lineage>
        <taxon>Bacteria</taxon>
        <taxon>Pseudomonadati</taxon>
        <taxon>Pseudomonadota</taxon>
        <taxon>Gammaproteobacteria</taxon>
        <taxon>Pseudomonadales</taxon>
        <taxon>Pseudomonadaceae</taxon>
        <taxon>Pseudomonas</taxon>
    </lineage>
</organism>
<evidence type="ECO:0000313" key="3">
    <source>
        <dbReference type="EMBL" id="MUI34249.1"/>
    </source>
</evidence>
<feature type="signal peptide" evidence="1">
    <location>
        <begin position="1"/>
        <end position="17"/>
    </location>
</feature>
<accession>A0A1S1C042</accession>
<dbReference type="Proteomes" id="UP000433532">
    <property type="component" value="Unassembled WGS sequence"/>
</dbReference>
<dbReference type="Proteomes" id="UP001297540">
    <property type="component" value="Chromosome"/>
</dbReference>
<evidence type="ECO:0000256" key="1">
    <source>
        <dbReference type="SAM" id="SignalP"/>
    </source>
</evidence>
<reference evidence="5" key="4">
    <citation type="submission" date="2023-06" db="EMBL/GenBank/DDBJ databases">
        <authorList>
            <consortium name="Clinical and Environmental Microbiology Branch: Whole genome sequencing antimicrobial resistance pathogens in the healthcare setting"/>
        </authorList>
    </citation>
    <scope>NUCLEOTIDE SEQUENCE</scope>
    <source>
        <strain evidence="5">2021CK-01020</strain>
    </source>
</reference>
<protein>
    <submittedName>
        <fullName evidence="3">DNA topoisomerase IV</fullName>
    </submittedName>
    <submittedName>
        <fullName evidence="5">Esterase-like activity of phytase family protein</fullName>
    </submittedName>
</protein>
<evidence type="ECO:0000313" key="6">
    <source>
        <dbReference type="Proteomes" id="UP000284767"/>
    </source>
</evidence>
<dbReference type="AlphaFoldDB" id="A0A081HRS3"/>
<evidence type="ECO:0000313" key="7">
    <source>
        <dbReference type="Proteomes" id="UP000433532"/>
    </source>
</evidence>
<dbReference type="RefSeq" id="WP_003095689.1">
    <property type="nucleotide sequence ID" value="NZ_AP014622.1"/>
</dbReference>
<keyword evidence="1" id="KW-0732">Signal</keyword>
<dbReference type="EMBL" id="NSNE01000003">
    <property type="protein sequence ID" value="RPM20175.1"/>
    <property type="molecule type" value="Genomic_DNA"/>
</dbReference>
<dbReference type="Proteomes" id="UP000284767">
    <property type="component" value="Unassembled WGS sequence"/>
</dbReference>
<reference evidence="4 6" key="1">
    <citation type="submission" date="2017-08" db="EMBL/GenBank/DDBJ databases">
        <authorList>
            <person name="Feschi L."/>
            <person name="Jeukens J."/>
            <person name="Emond-Rheault J.-G."/>
            <person name="Kukavica-Ibrulj I."/>
            <person name="Boyle B."/>
            <person name="Levesque R.C."/>
        </authorList>
    </citation>
    <scope>NUCLEOTIDE SEQUENCE [LARGE SCALE GENOMIC DNA]</scope>
    <source>
        <strain evidence="4 6">PA-W36</strain>
    </source>
</reference>
<dbReference type="SUPFAM" id="SSF101898">
    <property type="entry name" value="NHL repeat"/>
    <property type="match status" value="1"/>
</dbReference>
<gene>
    <name evidence="3" type="ORF">GNQ48_04455</name>
    <name evidence="4" type="ORF">IPC1295_07785</name>
    <name evidence="5" type="ORF">L4V69_34115</name>
</gene>
<sequence length="337" mass="36484">MRRLLAILGLFGGLVQAAEAPPEPPVPAALSFISEHAVEGMRGGNLSGLAWCGGALWTVSDRDDDRLYRLQPSAEGSDQPWQAEAESFIAPTPPDSGLPWGMSTRVWLSGLVRGGNLDFEGIACDAAGNRYLVSEAHAAVLQLPVSGAPNWLRLPPGLLPQARASGMLMNFNALFEGIAVDPEGKRLWLAAERERRGLLVAHRDNSAWRCEGSCVLLAEGGKIEPPPELGSARKLPKDFSDLAFYRGKLFTLERLAHQICRRDLAQAKVERCWSFASAVLAPERRYELPYGVAEALSLDDKGAWLGIDNGDHARADGDVRPFVLRFAAPAGGWLGDK</sequence>
<dbReference type="InterPro" id="IPR027372">
    <property type="entry name" value="Phytase-like_dom"/>
</dbReference>
<reference evidence="3 7" key="3">
    <citation type="submission" date="2019-11" db="EMBL/GenBank/DDBJ databases">
        <title>Genomes of ocular Pseudomonas aeruginosa isolates.</title>
        <authorList>
            <person name="Khan M."/>
            <person name="Rice S.A."/>
            <person name="Willcox M.D.P."/>
            <person name="Stapleton F."/>
        </authorList>
    </citation>
    <scope>NUCLEOTIDE SEQUENCE [LARGE SCALE GENOMIC DNA]</scope>
    <source>
        <strain evidence="3 7">PA221</strain>
    </source>
</reference>
<reference evidence="4 6" key="2">
    <citation type="submission" date="2019-01" db="EMBL/GenBank/DDBJ databases">
        <title>The Pseudomonas aeruginosa pan-genome provides new insights on its population structure, horizontal gene transfer and pathogenicity.</title>
        <authorList>
            <person name="Freschi L."/>
            <person name="Vincent A.T."/>
            <person name="Jeukens J."/>
            <person name="Emond-Rheault J.-G."/>
            <person name="Kukavica-Ibrulj I."/>
            <person name="Dupont M.-J."/>
            <person name="Charette S.J."/>
            <person name="Boyle B."/>
            <person name="Levesque R.C."/>
        </authorList>
    </citation>
    <scope>NUCLEOTIDE SEQUENCE [LARGE SCALE GENOMIC DNA]</scope>
    <source>
        <strain evidence="4 6">PA-W36</strain>
    </source>
</reference>
<evidence type="ECO:0000313" key="4">
    <source>
        <dbReference type="EMBL" id="RPM20175.1"/>
    </source>
</evidence>
<name>A0A081HRS3_PSEAI</name>
<reference evidence="5" key="5">
    <citation type="submission" date="2023-10" db="EMBL/GenBank/DDBJ databases">
        <title>Pathogen: clinical or host-associated sample.</title>
        <authorList>
            <person name="Hergert J."/>
            <person name="Casey R."/>
            <person name="Wagner J."/>
            <person name="Young E.L."/>
            <person name="Oakeson K.F."/>
        </authorList>
    </citation>
    <scope>NUCLEOTIDE SEQUENCE</scope>
    <source>
        <strain evidence="5">2021CK-01020</strain>
    </source>
</reference>
<dbReference type="GO" id="GO:0016853">
    <property type="term" value="F:isomerase activity"/>
    <property type="evidence" value="ECO:0007669"/>
    <property type="project" value="UniProtKB-KW"/>
</dbReference>
<dbReference type="KEGG" id="paeb:NCGM1900_5713"/>
<dbReference type="OMA" id="PWGLKSR"/>
<accession>A0A081HRS3</accession>
<proteinExistence type="predicted"/>
<dbReference type="EMBL" id="CP136986">
    <property type="protein sequence ID" value="WOS77462.1"/>
    <property type="molecule type" value="Genomic_DNA"/>
</dbReference>
<feature type="domain" description="Phytase-like" evidence="2">
    <location>
        <begin position="44"/>
        <end position="195"/>
    </location>
</feature>
<dbReference type="EMBL" id="WOAD01000002">
    <property type="protein sequence ID" value="MUI34249.1"/>
    <property type="molecule type" value="Genomic_DNA"/>
</dbReference>